<proteinExistence type="predicted"/>
<evidence type="ECO:0000313" key="3">
    <source>
        <dbReference type="EMBL" id="CAF9910710.1"/>
    </source>
</evidence>
<feature type="compositionally biased region" description="Polar residues" evidence="1">
    <location>
        <begin position="1"/>
        <end position="12"/>
    </location>
</feature>
<evidence type="ECO:0000259" key="2">
    <source>
        <dbReference type="Pfam" id="PF20415"/>
    </source>
</evidence>
<evidence type="ECO:0000313" key="4">
    <source>
        <dbReference type="Proteomes" id="UP000664521"/>
    </source>
</evidence>
<reference evidence="3" key="1">
    <citation type="submission" date="2021-03" db="EMBL/GenBank/DDBJ databases">
        <authorList>
            <person name="Tagirdzhanova G."/>
        </authorList>
    </citation>
    <scope>NUCLEOTIDE SEQUENCE</scope>
</reference>
<organism evidence="3 4">
    <name type="scientific">Heterodermia speciosa</name>
    <dbReference type="NCBI Taxonomy" id="116794"/>
    <lineage>
        <taxon>Eukaryota</taxon>
        <taxon>Fungi</taxon>
        <taxon>Dikarya</taxon>
        <taxon>Ascomycota</taxon>
        <taxon>Pezizomycotina</taxon>
        <taxon>Lecanoromycetes</taxon>
        <taxon>OSLEUM clade</taxon>
        <taxon>Lecanoromycetidae</taxon>
        <taxon>Caliciales</taxon>
        <taxon>Physciaceae</taxon>
        <taxon>Heterodermia</taxon>
    </lineage>
</organism>
<keyword evidence="4" id="KW-1185">Reference proteome</keyword>
<dbReference type="InterPro" id="IPR046522">
    <property type="entry name" value="DUF6699"/>
</dbReference>
<dbReference type="OrthoDB" id="5363135at2759"/>
<dbReference type="Proteomes" id="UP000664521">
    <property type="component" value="Unassembled WGS sequence"/>
</dbReference>
<dbReference type="Pfam" id="PF20415">
    <property type="entry name" value="DUF6699"/>
    <property type="match status" value="1"/>
</dbReference>
<evidence type="ECO:0000256" key="1">
    <source>
        <dbReference type="SAM" id="MobiDB-lite"/>
    </source>
</evidence>
<name>A0A8H3ES85_9LECA</name>
<feature type="region of interest" description="Disordered" evidence="1">
    <location>
        <begin position="1"/>
        <end position="38"/>
    </location>
</feature>
<feature type="region of interest" description="Disordered" evidence="1">
    <location>
        <begin position="183"/>
        <end position="206"/>
    </location>
</feature>
<protein>
    <recommendedName>
        <fullName evidence="2">DUF6699 domain-containing protein</fullName>
    </recommendedName>
</protein>
<sequence>MSSEAIDTTSELSKVDSAISGLSSSPTAEKKMGHRRTSSSASGVFNIADLGKCSSLASSMQGVWSTLNRLVQEANQGTEKEGKELEIAKETQKLNWRLNTSPNSIEDPSVLKKFLTNPPLKKIDLHFPLGLEVTARNLKGVTIKDAMDAIHKQFKKKADDELELPVLAGFEWDKEESWTRLIVHQKKEGAPSGGKKKNKKGKDDDD</sequence>
<dbReference type="AlphaFoldDB" id="A0A8H3ES85"/>
<comment type="caution">
    <text evidence="3">The sequence shown here is derived from an EMBL/GenBank/DDBJ whole genome shotgun (WGS) entry which is preliminary data.</text>
</comment>
<feature type="domain" description="DUF6699" evidence="2">
    <location>
        <begin position="97"/>
        <end position="161"/>
    </location>
</feature>
<accession>A0A8H3ES85</accession>
<gene>
    <name evidence="3" type="ORF">HETSPECPRED_010155</name>
</gene>
<dbReference type="EMBL" id="CAJPDS010000009">
    <property type="protein sequence ID" value="CAF9910710.1"/>
    <property type="molecule type" value="Genomic_DNA"/>
</dbReference>